<proteinExistence type="predicted"/>
<name>A0A7J0F791_9ERIC</name>
<accession>A0A7J0F791</accession>
<evidence type="ECO:0000313" key="2">
    <source>
        <dbReference type="Proteomes" id="UP000585474"/>
    </source>
</evidence>
<evidence type="ECO:0000313" key="1">
    <source>
        <dbReference type="EMBL" id="GFY93787.1"/>
    </source>
</evidence>
<organism evidence="1 2">
    <name type="scientific">Actinidia rufa</name>
    <dbReference type="NCBI Taxonomy" id="165716"/>
    <lineage>
        <taxon>Eukaryota</taxon>
        <taxon>Viridiplantae</taxon>
        <taxon>Streptophyta</taxon>
        <taxon>Embryophyta</taxon>
        <taxon>Tracheophyta</taxon>
        <taxon>Spermatophyta</taxon>
        <taxon>Magnoliopsida</taxon>
        <taxon>eudicotyledons</taxon>
        <taxon>Gunneridae</taxon>
        <taxon>Pentapetalae</taxon>
        <taxon>asterids</taxon>
        <taxon>Ericales</taxon>
        <taxon>Actinidiaceae</taxon>
        <taxon>Actinidia</taxon>
    </lineage>
</organism>
<dbReference type="EMBL" id="BJWL01000009">
    <property type="protein sequence ID" value="GFY93787.1"/>
    <property type="molecule type" value="Genomic_DNA"/>
</dbReference>
<gene>
    <name evidence="1" type="ORF">Acr_09g0002330</name>
</gene>
<keyword evidence="2" id="KW-1185">Reference proteome</keyword>
<comment type="caution">
    <text evidence="1">The sequence shown here is derived from an EMBL/GenBank/DDBJ whole genome shotgun (WGS) entry which is preliminary data.</text>
</comment>
<dbReference type="Proteomes" id="UP000585474">
    <property type="component" value="Unassembled WGS sequence"/>
</dbReference>
<protein>
    <submittedName>
        <fullName evidence="1">Uncharacterized protein</fullName>
    </submittedName>
</protein>
<dbReference type="AlphaFoldDB" id="A0A7J0F791"/>
<sequence>MSGTSGGRGTKLGRLWATPSKGQVTNGEDCIDGTIREEGDLRVKLAATTAAVARSILPVRLEARTSRSVQMEQLLMRYQTPFTPEIEGMKPKEKFNLQNSVCPSNLGDLGLKWFNKLLLGSIGSFRVFSSCPSHSWLDSSSAPQAPKHVSSLFILRKRKNETLHNYSRRYWEMYNKIEGGLEEFTVVSYNLRLTPLRNLGMTSCLTSQLPPRPHVLGGNVCQVGG</sequence>
<reference evidence="1 2" key="1">
    <citation type="submission" date="2019-07" db="EMBL/GenBank/DDBJ databases">
        <title>De Novo Assembly of kiwifruit Actinidia rufa.</title>
        <authorList>
            <person name="Sugita-Konishi S."/>
            <person name="Sato K."/>
            <person name="Mori E."/>
            <person name="Abe Y."/>
            <person name="Kisaki G."/>
            <person name="Hamano K."/>
            <person name="Suezawa K."/>
            <person name="Otani M."/>
            <person name="Fukuda T."/>
            <person name="Manabe T."/>
            <person name="Gomi K."/>
            <person name="Tabuchi M."/>
            <person name="Akimitsu K."/>
            <person name="Kataoka I."/>
        </authorList>
    </citation>
    <scope>NUCLEOTIDE SEQUENCE [LARGE SCALE GENOMIC DNA]</scope>
    <source>
        <strain evidence="2">cv. Fuchu</strain>
    </source>
</reference>